<dbReference type="AlphaFoldDB" id="A0AA36A1T9"/>
<dbReference type="EMBL" id="OX465085">
    <property type="protein sequence ID" value="CAI9303006.1"/>
    <property type="molecule type" value="Genomic_DNA"/>
</dbReference>
<name>A0AA36A1T9_LACSI</name>
<evidence type="ECO:0000313" key="3">
    <source>
        <dbReference type="Proteomes" id="UP001177003"/>
    </source>
</evidence>
<sequence length="258" mass="29698">MSLLQLIKAVEVLSQKFFRSSSSLSQVLQDFIMSKVLYVFSHDDNVVKGPHAPDTPIVIQANNVAFSNMIPNQYKNSRIEDMTTMSKYILFVMHFVIFQIRCILRKCPLFESLYDFLNQKTTQKLFLYKNVGLQCQPWSLHTTSNSHIKDYQCGPIDGDIHLTRCVEYWVANPYVVESYYFNKEDDEGDEDDDAVDKEEDVDHEDDESEVDTKTSNIDMEEASTQGMTNSPPRLNHHIHFSSTFTSSITPYAEAITPH</sequence>
<accession>A0AA36A1T9</accession>
<gene>
    <name evidence="2" type="ORF">LSALG_LOCUS41468</name>
</gene>
<evidence type="ECO:0000256" key="1">
    <source>
        <dbReference type="SAM" id="MobiDB-lite"/>
    </source>
</evidence>
<feature type="region of interest" description="Disordered" evidence="1">
    <location>
        <begin position="184"/>
        <end position="239"/>
    </location>
</feature>
<keyword evidence="3" id="KW-1185">Reference proteome</keyword>
<proteinExistence type="predicted"/>
<dbReference type="Proteomes" id="UP001177003">
    <property type="component" value="Chromosome 9"/>
</dbReference>
<organism evidence="2 3">
    <name type="scientific">Lactuca saligna</name>
    <name type="common">Willowleaf lettuce</name>
    <dbReference type="NCBI Taxonomy" id="75948"/>
    <lineage>
        <taxon>Eukaryota</taxon>
        <taxon>Viridiplantae</taxon>
        <taxon>Streptophyta</taxon>
        <taxon>Embryophyta</taxon>
        <taxon>Tracheophyta</taxon>
        <taxon>Spermatophyta</taxon>
        <taxon>Magnoliopsida</taxon>
        <taxon>eudicotyledons</taxon>
        <taxon>Gunneridae</taxon>
        <taxon>Pentapetalae</taxon>
        <taxon>asterids</taxon>
        <taxon>campanulids</taxon>
        <taxon>Asterales</taxon>
        <taxon>Asteraceae</taxon>
        <taxon>Cichorioideae</taxon>
        <taxon>Cichorieae</taxon>
        <taxon>Lactucinae</taxon>
        <taxon>Lactuca</taxon>
    </lineage>
</organism>
<evidence type="ECO:0000313" key="2">
    <source>
        <dbReference type="EMBL" id="CAI9303006.1"/>
    </source>
</evidence>
<protein>
    <submittedName>
        <fullName evidence="2">Uncharacterized protein</fullName>
    </submittedName>
</protein>
<feature type="compositionally biased region" description="Polar residues" evidence="1">
    <location>
        <begin position="213"/>
        <end position="232"/>
    </location>
</feature>
<feature type="compositionally biased region" description="Acidic residues" evidence="1">
    <location>
        <begin position="184"/>
        <end position="209"/>
    </location>
</feature>
<reference evidence="2" key="1">
    <citation type="submission" date="2023-04" db="EMBL/GenBank/DDBJ databases">
        <authorList>
            <person name="Vijverberg K."/>
            <person name="Xiong W."/>
            <person name="Schranz E."/>
        </authorList>
    </citation>
    <scope>NUCLEOTIDE SEQUENCE</scope>
</reference>